<dbReference type="EMBL" id="JAATWB010000006">
    <property type="protein sequence ID" value="NJA89519.1"/>
    <property type="molecule type" value="Genomic_DNA"/>
</dbReference>
<reference evidence="2" key="1">
    <citation type="submission" date="2020-03" db="EMBL/GenBank/DDBJ databases">
        <title>Whole-genome sequence of the purple nonsulfur bacterium Rhodocyclus tenuis DSM112.</title>
        <authorList>
            <person name="Kyndt J.A."/>
            <person name="Meyer T.E."/>
        </authorList>
    </citation>
    <scope>NUCLEOTIDE SEQUENCE [LARGE SCALE GENOMIC DNA]</scope>
    <source>
        <strain evidence="2">DSM 112</strain>
    </source>
</reference>
<organism evidence="1 2">
    <name type="scientific">Rhodocyclus gracilis</name>
    <dbReference type="NCBI Taxonomy" id="2929842"/>
    <lineage>
        <taxon>Bacteria</taxon>
        <taxon>Pseudomonadati</taxon>
        <taxon>Pseudomonadota</taxon>
        <taxon>Betaproteobacteria</taxon>
        <taxon>Rhodocyclales</taxon>
        <taxon>Rhodocyclaceae</taxon>
        <taxon>Rhodocyclus</taxon>
    </lineage>
</organism>
<name>A0ABX0WIG8_9RHOO</name>
<accession>A0ABX0WIG8</accession>
<keyword evidence="2" id="KW-1185">Reference proteome</keyword>
<protein>
    <submittedName>
        <fullName evidence="1">SIR2 family protein</fullName>
    </submittedName>
</protein>
<evidence type="ECO:0000313" key="2">
    <source>
        <dbReference type="Proteomes" id="UP000720344"/>
    </source>
</evidence>
<dbReference type="Proteomes" id="UP000720344">
    <property type="component" value="Unassembled WGS sequence"/>
</dbReference>
<proteinExistence type="predicted"/>
<gene>
    <name evidence="1" type="ORF">HCX48_09825</name>
</gene>
<comment type="caution">
    <text evidence="1">The sequence shown here is derived from an EMBL/GenBank/DDBJ whole genome shotgun (WGS) entry which is preliminary data.</text>
</comment>
<evidence type="ECO:0000313" key="1">
    <source>
        <dbReference type="EMBL" id="NJA89519.1"/>
    </source>
</evidence>
<sequence>MSAELAQHLRAGLGDGRIIPCLGPGVLADVVSQRDGRALPVTSEAMIIAMNGGRPMAPKLMFEFSRAAMNIELKRGRAAIKRFLDTTYDSDEWARAAAHDWLREIAPPYVIDFNRDRQLLDGYASRRPAPHQVVLGCARLGGTAYRFRLFRYDGEGYVAIEPELADPSLPTLFKPLGAPLPGGVRGVGGVGGVGALRPESSYIASDADFVDYLTELMGGFGVPAFLKRRREQKRYLLLGLRLTRDTERMLLRDICHGAAEGPAGWALLPQASAKERRFCAQLGFSVIDADVGDLMRAAGGVPAAPAG</sequence>